<dbReference type="STRING" id="189381.GCA_900166615_03229"/>
<dbReference type="AlphaFoldDB" id="A0A0M0GR30"/>
<dbReference type="GO" id="GO:0004177">
    <property type="term" value="F:aminopeptidase activity"/>
    <property type="evidence" value="ECO:0007669"/>
    <property type="project" value="UniProtKB-KW"/>
</dbReference>
<comment type="caution">
    <text evidence="3">The sequence shown here is derived from an EMBL/GenBank/DDBJ whole genome shotgun (WGS) entry which is preliminary data.</text>
</comment>
<feature type="binding site" evidence="2">
    <location>
        <position position="104"/>
    </location>
    <ligand>
        <name>Zn(2+)</name>
        <dbReference type="ChEBI" id="CHEBI:29105"/>
        <label>2</label>
    </ligand>
</feature>
<dbReference type="GO" id="GO:0046872">
    <property type="term" value="F:metal ion binding"/>
    <property type="evidence" value="ECO:0007669"/>
    <property type="project" value="UniProtKB-KW"/>
</dbReference>
<dbReference type="Pfam" id="PF04951">
    <property type="entry name" value="Peptidase_M55"/>
    <property type="match status" value="1"/>
</dbReference>
<feature type="binding site" evidence="2">
    <location>
        <position position="10"/>
    </location>
    <ligand>
        <name>Zn(2+)</name>
        <dbReference type="ChEBI" id="CHEBI:29105"/>
        <label>1</label>
    </ligand>
</feature>
<evidence type="ECO:0000256" key="2">
    <source>
        <dbReference type="PIRSR" id="PIRSR015853-2"/>
    </source>
</evidence>
<keyword evidence="2" id="KW-0862">Zinc</keyword>
<feature type="active site" description="Nucleophile" evidence="1">
    <location>
        <position position="115"/>
    </location>
</feature>
<dbReference type="PIRSF" id="PIRSF015853">
    <property type="entry name" value="Pep_DppA"/>
    <property type="match status" value="1"/>
</dbReference>
<keyword evidence="4" id="KW-1185">Reference proteome</keyword>
<evidence type="ECO:0000313" key="4">
    <source>
        <dbReference type="Proteomes" id="UP000037405"/>
    </source>
</evidence>
<accession>A0A0M0GR30</accession>
<feature type="binding site" evidence="2">
    <location>
        <position position="133"/>
    </location>
    <ligand>
        <name>Zn(2+)</name>
        <dbReference type="ChEBI" id="CHEBI:29105"/>
        <label>2</label>
    </ligand>
</feature>
<dbReference type="PATRIC" id="fig|189381.12.peg.1189"/>
<feature type="binding site" evidence="2">
    <location>
        <position position="60"/>
    </location>
    <ligand>
        <name>Zn(2+)</name>
        <dbReference type="ChEBI" id="CHEBI:29105"/>
        <label>2</label>
    </ligand>
</feature>
<dbReference type="CDD" id="cd08663">
    <property type="entry name" value="DAP_dppA_1"/>
    <property type="match status" value="1"/>
</dbReference>
<dbReference type="InterPro" id="IPR007035">
    <property type="entry name" value="Peptidase_M55"/>
</dbReference>
<keyword evidence="3" id="KW-0031">Aminopeptidase</keyword>
<keyword evidence="2" id="KW-0479">Metal-binding</keyword>
<protein>
    <submittedName>
        <fullName evidence="3">D-aminopeptidase</fullName>
    </submittedName>
</protein>
<sequence length="274" mass="29936">MKIYISVDMEGISGLVDQTHVDSRMHNYERGRRIMTDEANAVITAAFEAGCTDILVNDSHSQMNNLMIELLHPDTSLITGGAKPFSMVQGLDESFSGAFFIGYHARASKKGVLSHSMTFGVRNMYINDMAVGEMGFNALVAGFYGVPVLMVSGDDQAAIEANELIPEVKTAIVKEAITRSVAKSLTPKKAADLLARQTLSALSNRSIVKPLIPPENPILRIEFANYGQAEWACTMPGTILEPDSTTVRFDAEDILEAYRAMIVMTELAMKTTFC</sequence>
<evidence type="ECO:0000313" key="3">
    <source>
        <dbReference type="EMBL" id="KON91891.1"/>
    </source>
</evidence>
<dbReference type="SUPFAM" id="SSF63992">
    <property type="entry name" value="Dipeptide transport protein"/>
    <property type="match status" value="1"/>
</dbReference>
<dbReference type="Gene3D" id="3.40.50.10780">
    <property type="entry name" value="Dipeptide transport protein"/>
    <property type="match status" value="1"/>
</dbReference>
<proteinExistence type="predicted"/>
<organism evidence="3 4">
    <name type="scientific">Rossellomorea marisflavi</name>
    <dbReference type="NCBI Taxonomy" id="189381"/>
    <lineage>
        <taxon>Bacteria</taxon>
        <taxon>Bacillati</taxon>
        <taxon>Bacillota</taxon>
        <taxon>Bacilli</taxon>
        <taxon>Bacillales</taxon>
        <taxon>Bacillaceae</taxon>
        <taxon>Rossellomorea</taxon>
    </lineage>
</organism>
<dbReference type="InterPro" id="IPR036177">
    <property type="entry name" value="Peptidase_M55_sf"/>
</dbReference>
<dbReference type="InterPro" id="IPR027476">
    <property type="entry name" value="DppA_N"/>
</dbReference>
<dbReference type="OrthoDB" id="9785420at2"/>
<dbReference type="RefSeq" id="WP_053427088.1">
    <property type="nucleotide sequence ID" value="NZ_LGUE01000001.1"/>
</dbReference>
<feature type="binding site" evidence="2">
    <location>
        <position position="8"/>
    </location>
    <ligand>
        <name>Zn(2+)</name>
        <dbReference type="ChEBI" id="CHEBI:29105"/>
        <label>1</label>
    </ligand>
</feature>
<reference evidence="4" key="1">
    <citation type="submission" date="2015-07" db="EMBL/GenBank/DDBJ databases">
        <title>Fjat-14235 jcm11544.</title>
        <authorList>
            <person name="Liu B."/>
            <person name="Wang J."/>
            <person name="Zhu Y."/>
            <person name="Liu G."/>
            <person name="Chen Q."/>
            <person name="Chen Z."/>
            <person name="Lan J."/>
            <person name="Che J."/>
            <person name="Ge C."/>
            <person name="Shi H."/>
            <person name="Pan Z."/>
            <person name="Liu X."/>
        </authorList>
    </citation>
    <scope>NUCLEOTIDE SEQUENCE [LARGE SCALE GENOMIC DNA]</scope>
    <source>
        <strain evidence="4">JCM 11544</strain>
    </source>
</reference>
<keyword evidence="3" id="KW-0645">Protease</keyword>
<feature type="binding site" evidence="2">
    <location>
        <position position="8"/>
    </location>
    <ligand>
        <name>Zn(2+)</name>
        <dbReference type="ChEBI" id="CHEBI:29105"/>
        <label>2</label>
    </ligand>
</feature>
<dbReference type="Proteomes" id="UP000037405">
    <property type="component" value="Unassembled WGS sequence"/>
</dbReference>
<dbReference type="Gene3D" id="3.30.1360.130">
    <property type="entry name" value="Dipeptide transport protein"/>
    <property type="match status" value="1"/>
</dbReference>
<evidence type="ECO:0000256" key="1">
    <source>
        <dbReference type="PIRSR" id="PIRSR015853-1"/>
    </source>
</evidence>
<name>A0A0M0GR30_9BACI</name>
<keyword evidence="3" id="KW-0378">Hydrolase</keyword>
<dbReference type="EMBL" id="LGUE01000001">
    <property type="protein sequence ID" value="KON91891.1"/>
    <property type="molecule type" value="Genomic_DNA"/>
</dbReference>
<gene>
    <name evidence="3" type="ORF">AF331_05285</name>
</gene>